<evidence type="ECO:0000313" key="2">
    <source>
        <dbReference type="Proteomes" id="UP000290289"/>
    </source>
</evidence>
<dbReference type="EMBL" id="RDQH01000341">
    <property type="protein sequence ID" value="RXH75414.1"/>
    <property type="molecule type" value="Genomic_DNA"/>
</dbReference>
<proteinExistence type="predicted"/>
<gene>
    <name evidence="1" type="ORF">DVH24_030135</name>
</gene>
<comment type="caution">
    <text evidence="1">The sequence shown here is derived from an EMBL/GenBank/DDBJ whole genome shotgun (WGS) entry which is preliminary data.</text>
</comment>
<organism evidence="1 2">
    <name type="scientific">Malus domestica</name>
    <name type="common">Apple</name>
    <name type="synonym">Pyrus malus</name>
    <dbReference type="NCBI Taxonomy" id="3750"/>
    <lineage>
        <taxon>Eukaryota</taxon>
        <taxon>Viridiplantae</taxon>
        <taxon>Streptophyta</taxon>
        <taxon>Embryophyta</taxon>
        <taxon>Tracheophyta</taxon>
        <taxon>Spermatophyta</taxon>
        <taxon>Magnoliopsida</taxon>
        <taxon>eudicotyledons</taxon>
        <taxon>Gunneridae</taxon>
        <taxon>Pentapetalae</taxon>
        <taxon>rosids</taxon>
        <taxon>fabids</taxon>
        <taxon>Rosales</taxon>
        <taxon>Rosaceae</taxon>
        <taxon>Amygdaloideae</taxon>
        <taxon>Maleae</taxon>
        <taxon>Malus</taxon>
    </lineage>
</organism>
<name>A0A498HZ55_MALDO</name>
<dbReference type="AlphaFoldDB" id="A0A498HZ55"/>
<dbReference type="Proteomes" id="UP000290289">
    <property type="component" value="Chromosome 15"/>
</dbReference>
<evidence type="ECO:0000313" key="1">
    <source>
        <dbReference type="EMBL" id="RXH75414.1"/>
    </source>
</evidence>
<protein>
    <submittedName>
        <fullName evidence="1">Uncharacterized protein</fullName>
    </submittedName>
</protein>
<keyword evidence="2" id="KW-1185">Reference proteome</keyword>
<reference evidence="1 2" key="1">
    <citation type="submission" date="2018-10" db="EMBL/GenBank/DDBJ databases">
        <title>A high-quality apple genome assembly.</title>
        <authorList>
            <person name="Hu J."/>
        </authorList>
    </citation>
    <scope>NUCLEOTIDE SEQUENCE [LARGE SCALE GENOMIC DNA]</scope>
    <source>
        <strain evidence="2">cv. HFTH1</strain>
        <tissue evidence="1">Young leaf</tissue>
    </source>
</reference>
<sequence length="88" mass="10077">MPDSRSSVLLFNLHLIFHPPKEKNPENAPKKEQYFLPFFCKLPTLCKLLIRGPKRRQLFSYHIPPGSHSTPITGQIQGIIQNPKLTAD</sequence>
<accession>A0A498HZ55</accession>